<sequence length="485" mass="52788">MEKRITQLPKSRNVFFDDDDDEYDVEPQLLHSSNFRPIPTKHTALDRDTGDRGVGASSYGAALIAEIDRKIKEHTENVVCVVGGLSARVSQLESRTRQLENAVGDLKGSVEFNHGRVEGKIRELGNVLGEVRGGIHDLRDKHEIAEAKLQLAKLTLSKVYQSSSTRVGSAQELSSSVPQQSQLQVSVTCPQQLSPLPSGAAQNLLQQNTQSSHEAATPPQLPTQLPPGAFPCIPHSQSNYPLPMLTPDTTHQQYLAPLDQQMQQPIPALTQPYQPPPQLSPIPQLSQLQQQHPLINTVNSHANLPLGYQPKDVPCLPSQSIHKSSVPPAMSPAAYEYFVSSKQQIQDQSANNPYKELPSGYSQPQRIHNLNNQYPYGASSSGYNGSPTKPSQLSPSSVVGAGNSYSRLPTAKILPYALPTASSVDSGSNSSESGNRIRVDDVIDKVVAMGFRRDLVRATVRKLTANGQSVDLNVVLDKLMNSQDV</sequence>
<evidence type="ECO:0000313" key="4">
    <source>
        <dbReference type="RefSeq" id="XP_007036361.2"/>
    </source>
</evidence>
<dbReference type="Gramene" id="Tc03v2_t001630.1">
    <property type="protein sequence ID" value="Tc03v2_p001630.1"/>
    <property type="gene ID" value="Tc03v2_g001630"/>
</dbReference>
<evidence type="ECO:0000256" key="1">
    <source>
        <dbReference type="SAM" id="MobiDB-lite"/>
    </source>
</evidence>
<organism evidence="3 4">
    <name type="scientific">Theobroma cacao</name>
    <name type="common">Cacao</name>
    <name type="synonym">Cocoa</name>
    <dbReference type="NCBI Taxonomy" id="3641"/>
    <lineage>
        <taxon>Eukaryota</taxon>
        <taxon>Viridiplantae</taxon>
        <taxon>Streptophyta</taxon>
        <taxon>Embryophyta</taxon>
        <taxon>Tracheophyta</taxon>
        <taxon>Spermatophyta</taxon>
        <taxon>Magnoliopsida</taxon>
        <taxon>eudicotyledons</taxon>
        <taxon>Gunneridae</taxon>
        <taxon>Pentapetalae</taxon>
        <taxon>rosids</taxon>
        <taxon>malvids</taxon>
        <taxon>Malvales</taxon>
        <taxon>Malvaceae</taxon>
        <taxon>Byttnerioideae</taxon>
        <taxon>Theobroma</taxon>
    </lineage>
</organism>
<feature type="region of interest" description="Disordered" evidence="1">
    <location>
        <begin position="205"/>
        <end position="228"/>
    </location>
</feature>
<dbReference type="AlphaFoldDB" id="A0AB32VCU3"/>
<evidence type="ECO:0000259" key="2">
    <source>
        <dbReference type="Pfam" id="PF07223"/>
    </source>
</evidence>
<dbReference type="KEGG" id="tcc:18604013"/>
<dbReference type="RefSeq" id="XP_007036361.2">
    <property type="nucleotide sequence ID" value="XM_007036299.2"/>
</dbReference>
<dbReference type="InterPro" id="IPR010820">
    <property type="entry name" value="DUF1421"/>
</dbReference>
<feature type="compositionally biased region" description="Polar residues" evidence="1">
    <location>
        <begin position="205"/>
        <end position="214"/>
    </location>
</feature>
<dbReference type="PANTHER" id="PTHR31805:SF15">
    <property type="entry name" value="DUF1421 DOMAIN-CONTAINING PROTEIN"/>
    <property type="match status" value="1"/>
</dbReference>
<accession>A0AB32VCU3</accession>
<feature type="domain" description="DUF1421" evidence="2">
    <location>
        <begin position="439"/>
        <end position="482"/>
    </location>
</feature>
<dbReference type="Proteomes" id="UP000694886">
    <property type="component" value="Chromosome 3"/>
</dbReference>
<dbReference type="Pfam" id="PF07223">
    <property type="entry name" value="DUF1421"/>
    <property type="match status" value="1"/>
</dbReference>
<proteinExistence type="predicted"/>
<reference evidence="4" key="2">
    <citation type="submission" date="2025-08" db="UniProtKB">
        <authorList>
            <consortium name="RefSeq"/>
        </authorList>
    </citation>
    <scope>IDENTIFICATION</scope>
</reference>
<reference evidence="3" key="1">
    <citation type="journal article" date="1997" name="Nucleic Acids Res.">
        <title>tRNAscan-SE: a program for improved detection of transfer RNA genes in genomic sequence.</title>
        <authorList>
            <person name="Lowe T.M."/>
            <person name="Eddy S.R."/>
        </authorList>
    </citation>
    <scope>NUCLEOTIDE SEQUENCE [LARGE SCALE GENOMIC DNA]</scope>
    <source>
        <strain evidence="3">r\B97-61/B2</strain>
    </source>
</reference>
<protein>
    <submittedName>
        <fullName evidence="4">Arginine-glutamic acid dipeptide repeats protein</fullName>
    </submittedName>
</protein>
<feature type="compositionally biased region" description="Polar residues" evidence="1">
    <location>
        <begin position="360"/>
        <end position="399"/>
    </location>
</feature>
<gene>
    <name evidence="4" type="primary">LOC18604013</name>
</gene>
<feature type="region of interest" description="Disordered" evidence="1">
    <location>
        <begin position="344"/>
        <end position="399"/>
    </location>
</feature>
<evidence type="ECO:0000313" key="3">
    <source>
        <dbReference type="Proteomes" id="UP000694886"/>
    </source>
</evidence>
<name>A0AB32VCU3_THECC</name>
<feature type="compositionally biased region" description="Pro residues" evidence="1">
    <location>
        <begin position="219"/>
        <end position="228"/>
    </location>
</feature>
<dbReference type="PANTHER" id="PTHR31805">
    <property type="entry name" value="RECEPTOR-LIKE KINASE, PUTATIVE (DUF1421)-RELATED"/>
    <property type="match status" value="1"/>
</dbReference>
<dbReference type="GeneID" id="18604013"/>